<reference evidence="5 6" key="2">
    <citation type="submission" date="2016-05" db="EMBL/GenBank/DDBJ databases">
        <authorList>
            <person name="Naeem Raeece"/>
        </authorList>
    </citation>
    <scope>NUCLEOTIDE SEQUENCE [LARGE SCALE GENOMIC DNA]</scope>
</reference>
<feature type="region of interest" description="Disordered" evidence="1">
    <location>
        <begin position="438"/>
        <end position="469"/>
    </location>
</feature>
<reference evidence="4" key="1">
    <citation type="submission" date="2016-05" db="EMBL/GenBank/DDBJ databases">
        <authorList>
            <person name="Lavstsen T."/>
            <person name="Jespersen J.S."/>
        </authorList>
    </citation>
    <scope>NUCLEOTIDE SEQUENCE [LARGE SCALE GENOMIC DNA]</scope>
</reference>
<sequence length="657" mass="76364">MQHCECSTRTERTSRGIRGNKKEERVVKLFNVFDYIFELFSLFTGAKNEKKLKSVRAKGNFVVQQPEEQQKMFYNFSKLEIMQVQLSLTFCTIELYPFFLFFSIRSSQNANSIDYFFLFLFVLVVTLQFMLSGYAEQGESLQDDIDNLRHLLNNELCFIMYNISKFTPKCKWIIVLWAPEEVKTIEMIKKEEQLKKKNNYVKIFEKEKKYNSVCNLNKLIYRNLKYILLNIVDDNDVLYFEISNFDELVKCISNIPNFNGIRNLFSFRGMQMNRGNNSLHSNVRNHLYNSYFLNAELKLCNSFIETDNALMSHIKVIAEEKGTCLNLLKIDINNYTLSSYHLVINNIESVHNITRNECIFYVLYKISDTYTFFYICNKDGCSTREKFLYSFFKPKLIELLKKCNIHIFLSVEISKVKHVIDFIHSDLLRGEKKKEKGEENLFERNSTKGKAVTTGGAKRDNKNIAGGKSKDDVNVHSIKQLADMVGKETFDRGSNEVFVHGAMQKKCSSIPRGSNRPTIRNSSTSLSLKEKSSIEKLKSFSRKREINKIDTCTNKNTGSDLLEKKTSSKTFNLNKNNTPMLEKKKTFKMNKNGKISQNMLMSKSLTKESSNSFDLKKAYTLNKQKSLNLEKKKSLPNLFKKSSSFHQKSERMDSPLG</sequence>
<dbReference type="AlphaFoldDB" id="A0A1A8WZY0"/>
<keyword evidence="2" id="KW-0472">Membrane</keyword>
<feature type="compositionally biased region" description="Polar residues" evidence="1">
    <location>
        <begin position="511"/>
        <end position="521"/>
    </location>
</feature>
<proteinExistence type="predicted"/>
<evidence type="ECO:0000313" key="4">
    <source>
        <dbReference type="EMBL" id="SBS98549.1"/>
    </source>
</evidence>
<gene>
    <name evidence="4" type="ORF">POVCU1_046960</name>
    <name evidence="3" type="ORF">POVCU2_0050600</name>
</gene>
<feature type="region of interest" description="Disordered" evidence="1">
    <location>
        <begin position="638"/>
        <end position="657"/>
    </location>
</feature>
<evidence type="ECO:0000313" key="6">
    <source>
        <dbReference type="Proteomes" id="UP000078560"/>
    </source>
</evidence>
<feature type="compositionally biased region" description="Basic and acidic residues" evidence="1">
    <location>
        <begin position="457"/>
        <end position="469"/>
    </location>
</feature>
<evidence type="ECO:0000256" key="2">
    <source>
        <dbReference type="SAM" id="Phobius"/>
    </source>
</evidence>
<keyword evidence="2" id="KW-0812">Transmembrane</keyword>
<dbReference type="EMBL" id="FLQU01000660">
    <property type="protein sequence ID" value="SBS88811.1"/>
    <property type="molecule type" value="Genomic_DNA"/>
</dbReference>
<dbReference type="EMBL" id="FLQV01000861">
    <property type="protein sequence ID" value="SBS98549.1"/>
    <property type="molecule type" value="Genomic_DNA"/>
</dbReference>
<accession>A0A1A8WZY0</accession>
<dbReference type="Proteomes" id="UP000078546">
    <property type="component" value="Unassembled WGS sequence"/>
</dbReference>
<feature type="transmembrane region" description="Helical" evidence="2">
    <location>
        <begin position="81"/>
        <end position="103"/>
    </location>
</feature>
<name>A0A1A8WZY0_PLAOA</name>
<protein>
    <submittedName>
        <fullName evidence="4">Uncharacterized protein</fullName>
    </submittedName>
</protein>
<evidence type="ECO:0000256" key="1">
    <source>
        <dbReference type="SAM" id="MobiDB-lite"/>
    </source>
</evidence>
<keyword evidence="2" id="KW-1133">Transmembrane helix</keyword>
<feature type="region of interest" description="Disordered" evidence="1">
    <location>
        <begin position="507"/>
        <end position="527"/>
    </location>
</feature>
<organism evidence="4 5">
    <name type="scientific">Plasmodium ovale curtisi</name>
    <dbReference type="NCBI Taxonomy" id="864141"/>
    <lineage>
        <taxon>Eukaryota</taxon>
        <taxon>Sar</taxon>
        <taxon>Alveolata</taxon>
        <taxon>Apicomplexa</taxon>
        <taxon>Aconoidasida</taxon>
        <taxon>Haemosporida</taxon>
        <taxon>Plasmodiidae</taxon>
        <taxon>Plasmodium</taxon>
        <taxon>Plasmodium (Plasmodium)</taxon>
    </lineage>
</organism>
<evidence type="ECO:0000313" key="5">
    <source>
        <dbReference type="Proteomes" id="UP000078546"/>
    </source>
</evidence>
<feature type="compositionally biased region" description="Basic and acidic residues" evidence="1">
    <location>
        <begin position="647"/>
        <end position="657"/>
    </location>
</feature>
<feature type="transmembrane region" description="Helical" evidence="2">
    <location>
        <begin position="115"/>
        <end position="135"/>
    </location>
</feature>
<dbReference type="Proteomes" id="UP000078560">
    <property type="component" value="Unassembled WGS sequence"/>
</dbReference>
<evidence type="ECO:0000313" key="3">
    <source>
        <dbReference type="EMBL" id="SBS88811.1"/>
    </source>
</evidence>